<feature type="compositionally biased region" description="Acidic residues" evidence="1">
    <location>
        <begin position="465"/>
        <end position="476"/>
    </location>
</feature>
<evidence type="ECO:0000256" key="1">
    <source>
        <dbReference type="SAM" id="MobiDB-lite"/>
    </source>
</evidence>
<proteinExistence type="predicted"/>
<gene>
    <name evidence="5" type="primary">LOC101393254</name>
</gene>
<protein>
    <submittedName>
        <fullName evidence="5">PNMA-like protein 1</fullName>
    </submittedName>
</protein>
<dbReference type="InterPro" id="IPR049131">
    <property type="entry name" value="PNM8A_C"/>
</dbReference>
<reference evidence="5" key="1">
    <citation type="submission" date="2025-08" db="UniProtKB">
        <authorList>
            <consortium name="RefSeq"/>
        </authorList>
    </citation>
    <scope>IDENTIFICATION</scope>
</reference>
<evidence type="ECO:0000313" key="4">
    <source>
        <dbReference type="Proteomes" id="UP000694910"/>
    </source>
</evidence>
<evidence type="ECO:0000259" key="2">
    <source>
        <dbReference type="Pfam" id="PF20846"/>
    </source>
</evidence>
<dbReference type="GeneID" id="101393254"/>
<dbReference type="RefSeq" id="XP_014650786.1">
    <property type="nucleotide sequence ID" value="XM_014795300.1"/>
</dbReference>
<dbReference type="InterPro" id="IPR048271">
    <property type="entry name" value="PNMA_N"/>
</dbReference>
<feature type="compositionally biased region" description="Basic residues" evidence="1">
    <location>
        <begin position="233"/>
        <end position="242"/>
    </location>
</feature>
<feature type="domain" description="Paraneoplastic antigen-like protein 8A C-terminal" evidence="3">
    <location>
        <begin position="138"/>
        <end position="360"/>
    </location>
</feature>
<dbReference type="PANTHER" id="PTHR23095">
    <property type="entry name" value="PARANEOPLASTIC ANTIGEN"/>
    <property type="match status" value="1"/>
</dbReference>
<sequence length="495" mass="53945">MAMNLLEDWCRGMEVDVHRSLLVTGIPEDCGQAEIEETLNRVLSPLGPYLVLNKIFLREENAKAVLIEVSEGVNLRAIPREFPGRGGVWRVVCRDPTQDAEFLKNLNEFLDAEGRTWEDVVRLLQLSHPPAPQNRNQPPESWAQALGVLLGAVVQVVFYMDAEIRRREEARAQEAAEAKVVAALASAARRKVNKEARRAAEVGSALKMENGDSWKDVEDEGDSPKPLVCKAGAKTRSRRKQQKNSPKQEPGPCKKPKGNRCNSSAFSGDPKAVGAENMEISEDIRSSRKPCVKQEESALRKPVVKCASKAPSNPPRDAWSEAASPGVDSESEQHGGPEGPPKKKAVGWASAKSPAPVKKKKKVSLGRASYVLVDSEDTEKKPGITKKGPGLRRDAPAQKAPRDPQPARSPASTSQGLKAKPEGFPHASSGENDNRSRLGCVNRCMRGNEQKWQVEPKEVEGQVVNEEDPSAVEEADGTSVEVVESESPDLAPRSP</sequence>
<dbReference type="PANTHER" id="PTHR23095:SF21">
    <property type="entry name" value="PARANEOPLASTIC ANTIGEN-LIKE PROTEIN 8A"/>
    <property type="match status" value="1"/>
</dbReference>
<feature type="compositionally biased region" description="Basic and acidic residues" evidence="1">
    <location>
        <begin position="282"/>
        <end position="299"/>
    </location>
</feature>
<evidence type="ECO:0000313" key="5">
    <source>
        <dbReference type="RefSeq" id="XP_014650786.1"/>
    </source>
</evidence>
<dbReference type="Proteomes" id="UP000694910">
    <property type="component" value="Unplaced"/>
</dbReference>
<dbReference type="Pfam" id="PF20847">
    <property type="entry name" value="PNM8A"/>
    <property type="match status" value="1"/>
</dbReference>
<organism evidence="4 5">
    <name type="scientific">Ceratotherium simum simum</name>
    <name type="common">Southern white rhinoceros</name>
    <dbReference type="NCBI Taxonomy" id="73337"/>
    <lineage>
        <taxon>Eukaryota</taxon>
        <taxon>Metazoa</taxon>
        <taxon>Chordata</taxon>
        <taxon>Craniata</taxon>
        <taxon>Vertebrata</taxon>
        <taxon>Euteleostomi</taxon>
        <taxon>Mammalia</taxon>
        <taxon>Eutheria</taxon>
        <taxon>Laurasiatheria</taxon>
        <taxon>Perissodactyla</taxon>
        <taxon>Rhinocerotidae</taxon>
        <taxon>Ceratotherium</taxon>
    </lineage>
</organism>
<feature type="compositionally biased region" description="Basic and acidic residues" evidence="1">
    <location>
        <begin position="391"/>
        <end position="402"/>
    </location>
</feature>
<accession>A0ABM1DG55</accession>
<feature type="region of interest" description="Disordered" evidence="1">
    <location>
        <begin position="213"/>
        <end position="495"/>
    </location>
</feature>
<name>A0ABM1DG55_CERSS</name>
<dbReference type="InterPro" id="IPR026523">
    <property type="entry name" value="PNMA"/>
</dbReference>
<evidence type="ECO:0000259" key="3">
    <source>
        <dbReference type="Pfam" id="PF20847"/>
    </source>
</evidence>
<feature type="compositionally biased region" description="Basic and acidic residues" evidence="1">
    <location>
        <begin position="446"/>
        <end position="460"/>
    </location>
</feature>
<keyword evidence="4" id="KW-1185">Reference proteome</keyword>
<feature type="domain" description="Paraneoplastic antigen Ma-like N-terminal" evidence="2">
    <location>
        <begin position="1"/>
        <end position="92"/>
    </location>
</feature>
<dbReference type="Pfam" id="PF20846">
    <property type="entry name" value="PNMA_N"/>
    <property type="match status" value="1"/>
</dbReference>